<dbReference type="RefSeq" id="WP_184392031.1">
    <property type="nucleotide sequence ID" value="NZ_BAAAJD010000043.1"/>
</dbReference>
<dbReference type="InterPro" id="IPR023603">
    <property type="entry name" value="Low_specificity_L-TA-like"/>
</dbReference>
<dbReference type="FunFam" id="3.40.640.10:FF:000030">
    <property type="entry name" value="Low-specificity L-threonine aldolase"/>
    <property type="match status" value="1"/>
</dbReference>
<keyword evidence="4 8" id="KW-0456">Lyase</keyword>
<dbReference type="InterPro" id="IPR001597">
    <property type="entry name" value="ArAA_b-elim_lyase/Thr_aldolase"/>
</dbReference>
<evidence type="ECO:0000256" key="1">
    <source>
        <dbReference type="ARBA" id="ARBA00001933"/>
    </source>
</evidence>
<evidence type="ECO:0000256" key="3">
    <source>
        <dbReference type="ARBA" id="ARBA00022898"/>
    </source>
</evidence>
<comment type="cofactor">
    <cofactor evidence="1">
        <name>pyridoxal 5'-phosphate</name>
        <dbReference type="ChEBI" id="CHEBI:597326"/>
    </cofactor>
</comment>
<dbReference type="Gene3D" id="3.90.1150.10">
    <property type="entry name" value="Aspartate Aminotransferase, domain 1"/>
    <property type="match status" value="1"/>
</dbReference>
<evidence type="ECO:0000256" key="5">
    <source>
        <dbReference type="PIRSR" id="PIRSR017617-1"/>
    </source>
</evidence>
<organism evidence="8 9">
    <name type="scientific">Nocardiopsis composta</name>
    <dbReference type="NCBI Taxonomy" id="157465"/>
    <lineage>
        <taxon>Bacteria</taxon>
        <taxon>Bacillati</taxon>
        <taxon>Actinomycetota</taxon>
        <taxon>Actinomycetes</taxon>
        <taxon>Streptosporangiales</taxon>
        <taxon>Nocardiopsidaceae</taxon>
        <taxon>Nocardiopsis</taxon>
    </lineage>
</organism>
<dbReference type="InterPro" id="IPR015424">
    <property type="entry name" value="PyrdxlP-dep_Trfase"/>
</dbReference>
<dbReference type="AlphaFoldDB" id="A0A7W8QL60"/>
<evidence type="ECO:0000259" key="7">
    <source>
        <dbReference type="Pfam" id="PF01212"/>
    </source>
</evidence>
<evidence type="ECO:0000256" key="4">
    <source>
        <dbReference type="ARBA" id="ARBA00023239"/>
    </source>
</evidence>
<sequence>MPDIDLRSDTTTRPTPGMRRAMAEAEVGDDVFGEDPTVRALEERTAELLGAEAALYTPSAHMANQIAVYLAARSGEEVWTHELSHVVANEQGGTSVLARVLPRTFGGPESVPPQEVLDAWIAGTDDVHRAQPALITLENTFTGRVMPLEGQRRTVRFAREHGLRVHLDGSRLWNAAVALGVPLAAAAEGPDTVTVCFSKGLGAPVGAALASDAGTIRRARRARKLLGGGMRQAGIIAAGALYALDHHLDRLAEDHARAARLASGIGGLPGLSAAAHTNMALLTTPAGQAARYAEAFAAAGVGSVPIAPDTIRMVVHLDIPDSAIDDAVSRIAKASAALHG</sequence>
<dbReference type="Proteomes" id="UP000572635">
    <property type="component" value="Unassembled WGS sequence"/>
</dbReference>
<dbReference type="SUPFAM" id="SSF53383">
    <property type="entry name" value="PLP-dependent transferases"/>
    <property type="match status" value="1"/>
</dbReference>
<evidence type="ECO:0000256" key="2">
    <source>
        <dbReference type="ARBA" id="ARBA00006966"/>
    </source>
</evidence>
<dbReference type="EC" id="4.1.2.5" evidence="8"/>
<feature type="modified residue" description="N6-(pyridoxal phosphate)lysine" evidence="5">
    <location>
        <position position="199"/>
    </location>
</feature>
<dbReference type="GO" id="GO:0005829">
    <property type="term" value="C:cytosol"/>
    <property type="evidence" value="ECO:0007669"/>
    <property type="project" value="TreeGrafter"/>
</dbReference>
<dbReference type="InterPro" id="IPR015421">
    <property type="entry name" value="PyrdxlP-dep_Trfase_major"/>
</dbReference>
<dbReference type="GO" id="GO:0008732">
    <property type="term" value="F:L-allo-threonine aldolase activity"/>
    <property type="evidence" value="ECO:0007669"/>
    <property type="project" value="TreeGrafter"/>
</dbReference>
<feature type="domain" description="Aromatic amino acid beta-eliminating lyase/threonine aldolase" evidence="7">
    <location>
        <begin position="5"/>
        <end position="280"/>
    </location>
</feature>
<dbReference type="Pfam" id="PF01212">
    <property type="entry name" value="Beta_elim_lyase"/>
    <property type="match status" value="1"/>
</dbReference>
<evidence type="ECO:0000313" key="9">
    <source>
        <dbReference type="Proteomes" id="UP000572635"/>
    </source>
</evidence>
<dbReference type="EMBL" id="JACHDB010000001">
    <property type="protein sequence ID" value="MBB5432467.1"/>
    <property type="molecule type" value="Genomic_DNA"/>
</dbReference>
<feature type="region of interest" description="Disordered" evidence="6">
    <location>
        <begin position="1"/>
        <end position="20"/>
    </location>
</feature>
<evidence type="ECO:0000256" key="6">
    <source>
        <dbReference type="SAM" id="MobiDB-lite"/>
    </source>
</evidence>
<dbReference type="InterPro" id="IPR015422">
    <property type="entry name" value="PyrdxlP-dep_Trfase_small"/>
</dbReference>
<proteinExistence type="inferred from homology"/>
<dbReference type="PANTHER" id="PTHR48097:SF9">
    <property type="entry name" value="L-THREONINE ALDOLASE"/>
    <property type="match status" value="1"/>
</dbReference>
<dbReference type="Gene3D" id="3.40.640.10">
    <property type="entry name" value="Type I PLP-dependent aspartate aminotransferase-like (Major domain)"/>
    <property type="match status" value="1"/>
</dbReference>
<comment type="caution">
    <text evidence="8">The sequence shown here is derived from an EMBL/GenBank/DDBJ whole genome shotgun (WGS) entry which is preliminary data.</text>
</comment>
<dbReference type="PANTHER" id="PTHR48097">
    <property type="entry name" value="L-THREONINE ALDOLASE-RELATED"/>
    <property type="match status" value="1"/>
</dbReference>
<protein>
    <submittedName>
        <fullName evidence="8">Threonine aldolase</fullName>
        <ecNumber evidence="8">4.1.2.5</ecNumber>
    </submittedName>
</protein>
<keyword evidence="9" id="KW-1185">Reference proteome</keyword>
<keyword evidence="3" id="KW-0663">Pyridoxal phosphate</keyword>
<dbReference type="NCBIfam" id="NF041359">
    <property type="entry name" value="GntG_guanitoxin"/>
    <property type="match status" value="1"/>
</dbReference>
<feature type="compositionally biased region" description="Basic and acidic residues" evidence="6">
    <location>
        <begin position="1"/>
        <end position="10"/>
    </location>
</feature>
<dbReference type="PIRSF" id="PIRSF017617">
    <property type="entry name" value="Thr_aldolase"/>
    <property type="match status" value="1"/>
</dbReference>
<comment type="similarity">
    <text evidence="2">Belongs to the threonine aldolase family.</text>
</comment>
<evidence type="ECO:0000313" key="8">
    <source>
        <dbReference type="EMBL" id="MBB5432467.1"/>
    </source>
</evidence>
<reference evidence="8 9" key="1">
    <citation type="submission" date="2020-08" db="EMBL/GenBank/DDBJ databases">
        <title>Sequencing the genomes of 1000 actinobacteria strains.</title>
        <authorList>
            <person name="Klenk H.-P."/>
        </authorList>
    </citation>
    <scope>NUCLEOTIDE SEQUENCE [LARGE SCALE GENOMIC DNA]</scope>
    <source>
        <strain evidence="8 9">DSM 44551</strain>
    </source>
</reference>
<name>A0A7W8QL60_9ACTN</name>
<dbReference type="GO" id="GO:0006567">
    <property type="term" value="P:L-threonine catabolic process"/>
    <property type="evidence" value="ECO:0007669"/>
    <property type="project" value="TreeGrafter"/>
</dbReference>
<gene>
    <name evidence="8" type="ORF">HDA36_002551</name>
</gene>
<accession>A0A7W8QL60</accession>
<dbReference type="GO" id="GO:0006545">
    <property type="term" value="P:glycine biosynthetic process"/>
    <property type="evidence" value="ECO:0007669"/>
    <property type="project" value="TreeGrafter"/>
</dbReference>